<dbReference type="RefSeq" id="WP_107822587.1">
    <property type="nucleotide sequence ID" value="NZ_OY782574.1"/>
</dbReference>
<comment type="caution">
    <text evidence="1">The sequence shown here is derived from an EMBL/GenBank/DDBJ whole genome shotgun (WGS) entry which is preliminary data.</text>
</comment>
<accession>A0A2T5C0J3</accession>
<reference evidence="1 2" key="1">
    <citation type="submission" date="2018-04" db="EMBL/GenBank/DDBJ databases">
        <title>Genomic Encyclopedia of Archaeal and Bacterial Type Strains, Phase II (KMG-II): from individual species to whole genera.</title>
        <authorList>
            <person name="Goeker M."/>
        </authorList>
    </citation>
    <scope>NUCLEOTIDE SEQUENCE [LARGE SCALE GENOMIC DNA]</scope>
    <source>
        <strain evidence="1 2">DSM 28823</strain>
    </source>
</reference>
<name>A0A2T5C0J3_9BACT</name>
<dbReference type="EMBL" id="QAAD01000010">
    <property type="protein sequence ID" value="PTN08132.1"/>
    <property type="molecule type" value="Genomic_DNA"/>
</dbReference>
<evidence type="ECO:0000313" key="1">
    <source>
        <dbReference type="EMBL" id="PTN08132.1"/>
    </source>
</evidence>
<dbReference type="Proteomes" id="UP000243525">
    <property type="component" value="Unassembled WGS sequence"/>
</dbReference>
<dbReference type="AlphaFoldDB" id="A0A2T5C0J3"/>
<gene>
    <name evidence="1" type="ORF">C8N47_11018</name>
</gene>
<dbReference type="OrthoDB" id="1119703at2"/>
<evidence type="ECO:0000313" key="2">
    <source>
        <dbReference type="Proteomes" id="UP000243525"/>
    </source>
</evidence>
<protein>
    <submittedName>
        <fullName evidence="1">Uncharacterized protein</fullName>
    </submittedName>
</protein>
<sequence>MFAQKNMRPLSIFVFCIVTVRLFAQTDDKAKLVNFDGYLMLEDSIPVENAYLINYRSMKIVATDSTGYFKTLAQPGDSLMVNHLTLEPQIIHVPESPARKPIIPVNYRIYRIAPVVTNSYQYQMKNFEKNMKKMYAELHELGFTSHVYKSTRLNPYNPDEFNPGLTIRPGDLIRLFKRKK</sequence>
<keyword evidence="2" id="KW-1185">Reference proteome</keyword>
<organism evidence="1 2">
    <name type="scientific">Mangrovibacterium marinum</name>
    <dbReference type="NCBI Taxonomy" id="1639118"/>
    <lineage>
        <taxon>Bacteria</taxon>
        <taxon>Pseudomonadati</taxon>
        <taxon>Bacteroidota</taxon>
        <taxon>Bacteroidia</taxon>
        <taxon>Marinilabiliales</taxon>
        <taxon>Prolixibacteraceae</taxon>
        <taxon>Mangrovibacterium</taxon>
    </lineage>
</organism>
<proteinExistence type="predicted"/>